<dbReference type="EMBL" id="LSRE01000002">
    <property type="protein sequence ID" value="KXP00885.1"/>
    <property type="molecule type" value="Genomic_DNA"/>
</dbReference>
<evidence type="ECO:0000313" key="1">
    <source>
        <dbReference type="EMBL" id="KXP00885.1"/>
    </source>
</evidence>
<comment type="caution">
    <text evidence="1">The sequence shown here is derived from an EMBL/GenBank/DDBJ whole genome shotgun (WGS) entry which is preliminary data.</text>
</comment>
<evidence type="ECO:0000313" key="2">
    <source>
        <dbReference type="Proteomes" id="UP000070409"/>
    </source>
</evidence>
<reference evidence="1 2" key="1">
    <citation type="submission" date="2016-02" db="EMBL/GenBank/DDBJ databases">
        <authorList>
            <person name="Teng J.L."/>
            <person name="Tang Y."/>
            <person name="Huang Y."/>
            <person name="Guo F."/>
            <person name="Wei W."/>
            <person name="Chen J.H."/>
            <person name="Wong S.Y."/>
            <person name="Lau S.K."/>
            <person name="Woo P.C."/>
        </authorList>
    </citation>
    <scope>NUCLEOTIDE SEQUENCE [LARGE SCALE GENOMIC DNA]</scope>
    <source>
        <strain evidence="1 2">JCM 13375</strain>
    </source>
</reference>
<name>A0A137ZRU3_9ACTN</name>
<sequence>MPEPEPSIQFSGDHGRTWYHAEGRLDAHFDTLASEYPARTIRTDCSHTIEFTVPADQADRFWEMFHGIPGWLYDAWTCDRTPPVSRGAAWRDGTYAACQHQLTGPPEPPRPQFPSWQTAVYPHWYLDWMVWQMRRAHAELFDPRAWLDWKTEHDQRTVARDYPPPAEPCQECVRMADPWRHVGLVAGLRIDHDELFGPRTDFMPRYPNGGRR</sequence>
<keyword evidence="2" id="KW-1185">Reference proteome</keyword>
<dbReference type="RefSeq" id="WP_068743659.1">
    <property type="nucleotide sequence ID" value="NZ_LSRE01000002.1"/>
</dbReference>
<proteinExistence type="predicted"/>
<dbReference type="Proteomes" id="UP000070409">
    <property type="component" value="Unassembled WGS sequence"/>
</dbReference>
<gene>
    <name evidence="1" type="ORF">AXK61_12820</name>
</gene>
<accession>A0A137ZRU3</accession>
<protein>
    <submittedName>
        <fullName evidence="1">Uncharacterized protein</fullName>
    </submittedName>
</protein>
<organism evidence="1 2">
    <name type="scientific">Tsukamurella pseudospumae</name>
    <dbReference type="NCBI Taxonomy" id="239498"/>
    <lineage>
        <taxon>Bacteria</taxon>
        <taxon>Bacillati</taxon>
        <taxon>Actinomycetota</taxon>
        <taxon>Actinomycetes</taxon>
        <taxon>Mycobacteriales</taxon>
        <taxon>Tsukamurellaceae</taxon>
        <taxon>Tsukamurella</taxon>
    </lineage>
</organism>